<evidence type="ECO:0000313" key="5">
    <source>
        <dbReference type="Proteomes" id="UP000192917"/>
    </source>
</evidence>
<evidence type="ECO:0000256" key="1">
    <source>
        <dbReference type="ARBA" id="ARBA00022679"/>
    </source>
</evidence>
<dbReference type="GO" id="GO:0008080">
    <property type="term" value="F:N-acetyltransferase activity"/>
    <property type="evidence" value="ECO:0007669"/>
    <property type="project" value="TreeGrafter"/>
</dbReference>
<gene>
    <name evidence="4" type="ORF">SAMN05428998_101621</name>
</gene>
<dbReference type="InterPro" id="IPR016181">
    <property type="entry name" value="Acyl_CoA_acyltransferase"/>
</dbReference>
<dbReference type="EMBL" id="FWZX01000001">
    <property type="protein sequence ID" value="SME93876.1"/>
    <property type="molecule type" value="Genomic_DNA"/>
</dbReference>
<dbReference type="AlphaFoldDB" id="A0A1Y6BAZ6"/>
<dbReference type="InterPro" id="IPR000182">
    <property type="entry name" value="GNAT_dom"/>
</dbReference>
<evidence type="ECO:0000256" key="2">
    <source>
        <dbReference type="ARBA" id="ARBA00023315"/>
    </source>
</evidence>
<organism evidence="4 5">
    <name type="scientific">Tistlia consotensis USBA 355</name>
    <dbReference type="NCBI Taxonomy" id="560819"/>
    <lineage>
        <taxon>Bacteria</taxon>
        <taxon>Pseudomonadati</taxon>
        <taxon>Pseudomonadota</taxon>
        <taxon>Alphaproteobacteria</taxon>
        <taxon>Rhodospirillales</taxon>
        <taxon>Rhodovibrionaceae</taxon>
        <taxon>Tistlia</taxon>
    </lineage>
</organism>
<dbReference type="RefSeq" id="WP_159460075.1">
    <property type="nucleotide sequence ID" value="NZ_FWZX01000001.1"/>
</dbReference>
<accession>A0A1Y6BAZ6</accession>
<dbReference type="PANTHER" id="PTHR10545:SF29">
    <property type="entry name" value="GH14572P-RELATED"/>
    <property type="match status" value="1"/>
</dbReference>
<dbReference type="PROSITE" id="PS51186">
    <property type="entry name" value="GNAT"/>
    <property type="match status" value="1"/>
</dbReference>
<proteinExistence type="predicted"/>
<protein>
    <submittedName>
        <fullName evidence="4">Diamine N-acetyltransferase</fullName>
    </submittedName>
</protein>
<dbReference type="InterPro" id="IPR051016">
    <property type="entry name" value="Diverse_Substrate_AcTransf"/>
</dbReference>
<feature type="domain" description="N-acetyltransferase" evidence="3">
    <location>
        <begin position="3"/>
        <end position="157"/>
    </location>
</feature>
<dbReference type="STRING" id="560819.SAMN05428998_101621"/>
<dbReference type="Proteomes" id="UP000192917">
    <property type="component" value="Unassembled WGS sequence"/>
</dbReference>
<dbReference type="PANTHER" id="PTHR10545">
    <property type="entry name" value="DIAMINE N-ACETYLTRANSFERASE"/>
    <property type="match status" value="1"/>
</dbReference>
<dbReference type="Pfam" id="PF00583">
    <property type="entry name" value="Acetyltransf_1"/>
    <property type="match status" value="1"/>
</dbReference>
<name>A0A1Y6BAZ6_9PROT</name>
<keyword evidence="1 4" id="KW-0808">Transferase</keyword>
<evidence type="ECO:0000313" key="4">
    <source>
        <dbReference type="EMBL" id="SME93876.1"/>
    </source>
</evidence>
<dbReference type="CDD" id="cd04301">
    <property type="entry name" value="NAT_SF"/>
    <property type="match status" value="1"/>
</dbReference>
<keyword evidence="5" id="KW-1185">Reference proteome</keyword>
<dbReference type="SUPFAM" id="SSF55729">
    <property type="entry name" value="Acyl-CoA N-acyltransferases (Nat)"/>
    <property type="match status" value="1"/>
</dbReference>
<keyword evidence="2" id="KW-0012">Acyltransferase</keyword>
<sequence>MPLVIRAARPEDAGTIVGFCRALSAHEGLELPGLDEERFRNDGFGPDAAFATLLAELDGRAAGYVLHCPIYDTGDGMRGRYIADLFVAEWARRRGVGRALLQAAARSAAAGDGRYLVWTAMRGNRAARAFYDSLAEGLEDLVVYWTDAAAFARLKAG</sequence>
<dbReference type="Gene3D" id="3.40.630.30">
    <property type="match status" value="1"/>
</dbReference>
<reference evidence="4 5" key="1">
    <citation type="submission" date="2017-04" db="EMBL/GenBank/DDBJ databases">
        <authorList>
            <person name="Afonso C.L."/>
            <person name="Miller P.J."/>
            <person name="Scott M.A."/>
            <person name="Spackman E."/>
            <person name="Goraichik I."/>
            <person name="Dimitrov K.M."/>
            <person name="Suarez D.L."/>
            <person name="Swayne D.E."/>
        </authorList>
    </citation>
    <scope>NUCLEOTIDE SEQUENCE [LARGE SCALE GENOMIC DNA]</scope>
    <source>
        <strain evidence="4 5">USBA 355</strain>
    </source>
</reference>
<evidence type="ECO:0000259" key="3">
    <source>
        <dbReference type="PROSITE" id="PS51186"/>
    </source>
</evidence>